<dbReference type="AlphaFoldDB" id="A0AAE0FPB5"/>
<name>A0AAE0FPB5_9CHLO</name>
<sequence>MQRGVRVLAGSSDDIDATGDADLDVEQLQEALDSAISIENYSEAARLRDLLNSQIDDRMIGILGAHSAFYNAFKNLDIKAMSKVWGEGEAVRCTHPGGLCIYGRNKVLSSWESIFNVATSMEIRYDPDEVKVHINGEIAFTTCAELVESNGVVVAKFNATNIFERQQGEWKIVHHHGNAAR</sequence>
<feature type="domain" description="SnoaL-like" evidence="1">
    <location>
        <begin position="66"/>
        <end position="177"/>
    </location>
</feature>
<accession>A0AAE0FPB5</accession>
<reference evidence="2 3" key="1">
    <citation type="journal article" date="2015" name="Genome Biol. Evol.">
        <title>Comparative Genomics of a Bacterivorous Green Alga Reveals Evolutionary Causalities and Consequences of Phago-Mixotrophic Mode of Nutrition.</title>
        <authorList>
            <person name="Burns J.A."/>
            <person name="Paasch A."/>
            <person name="Narechania A."/>
            <person name="Kim E."/>
        </authorList>
    </citation>
    <scope>NUCLEOTIDE SEQUENCE [LARGE SCALE GENOMIC DNA]</scope>
    <source>
        <strain evidence="2 3">PLY_AMNH</strain>
    </source>
</reference>
<comment type="caution">
    <text evidence="2">The sequence shown here is derived from an EMBL/GenBank/DDBJ whole genome shotgun (WGS) entry which is preliminary data.</text>
</comment>
<dbReference type="PANTHER" id="PTHR34957">
    <property type="entry name" value="NUCLEAR TRANSPORT FACTOR 2 (NTF2) FAMILY PROTEIN"/>
    <property type="match status" value="1"/>
</dbReference>
<keyword evidence="3" id="KW-1185">Reference proteome</keyword>
<dbReference type="Pfam" id="PF13474">
    <property type="entry name" value="SnoaL_3"/>
    <property type="match status" value="1"/>
</dbReference>
<evidence type="ECO:0000259" key="1">
    <source>
        <dbReference type="Pfam" id="PF13474"/>
    </source>
</evidence>
<dbReference type="Proteomes" id="UP001190700">
    <property type="component" value="Unassembled WGS sequence"/>
</dbReference>
<dbReference type="SUPFAM" id="SSF54427">
    <property type="entry name" value="NTF2-like"/>
    <property type="match status" value="1"/>
</dbReference>
<protein>
    <recommendedName>
        <fullName evidence="1">SnoaL-like domain-containing protein</fullName>
    </recommendedName>
</protein>
<organism evidence="2 3">
    <name type="scientific">Cymbomonas tetramitiformis</name>
    <dbReference type="NCBI Taxonomy" id="36881"/>
    <lineage>
        <taxon>Eukaryota</taxon>
        <taxon>Viridiplantae</taxon>
        <taxon>Chlorophyta</taxon>
        <taxon>Pyramimonadophyceae</taxon>
        <taxon>Pyramimonadales</taxon>
        <taxon>Pyramimonadaceae</taxon>
        <taxon>Cymbomonas</taxon>
    </lineage>
</organism>
<dbReference type="EMBL" id="LGRX02015615">
    <property type="protein sequence ID" value="KAK3263243.1"/>
    <property type="molecule type" value="Genomic_DNA"/>
</dbReference>
<gene>
    <name evidence="2" type="ORF">CYMTET_27941</name>
</gene>
<dbReference type="InterPro" id="IPR037401">
    <property type="entry name" value="SnoaL-like"/>
</dbReference>
<dbReference type="Gene3D" id="3.10.450.50">
    <property type="match status" value="1"/>
</dbReference>
<proteinExistence type="predicted"/>
<evidence type="ECO:0000313" key="2">
    <source>
        <dbReference type="EMBL" id="KAK3263243.1"/>
    </source>
</evidence>
<dbReference type="InterPro" id="IPR032710">
    <property type="entry name" value="NTF2-like_dom_sf"/>
</dbReference>
<evidence type="ECO:0000313" key="3">
    <source>
        <dbReference type="Proteomes" id="UP001190700"/>
    </source>
</evidence>
<dbReference type="PANTHER" id="PTHR34957:SF1">
    <property type="entry name" value="NUCLEAR TRANSPORT FACTOR 2 (NTF2) FAMILY PROTEIN"/>
    <property type="match status" value="1"/>
</dbReference>